<dbReference type="RefSeq" id="WP_128094676.1">
    <property type="nucleotide sequence ID" value="NZ_JBHEEN010000010.1"/>
</dbReference>
<sequence>MIKTVSPDKSSGPRSRGAIQRGETGDKVLGFHPAAADASSQSTGEQELRREIAPVRTNDSNASSRASGLRVWASGEKAHPANGTAQMREGPAYMIWWFIIALVVIGYFAISWVWQ</sequence>
<feature type="transmembrane region" description="Helical" evidence="2">
    <location>
        <begin position="95"/>
        <end position="114"/>
    </location>
</feature>
<feature type="compositionally biased region" description="Polar residues" evidence="1">
    <location>
        <begin position="57"/>
        <end position="66"/>
    </location>
</feature>
<name>A0A643EUN7_9HYPH</name>
<proteinExistence type="predicted"/>
<keyword evidence="2" id="KW-1133">Transmembrane helix</keyword>
<keyword evidence="2" id="KW-0812">Transmembrane</keyword>
<evidence type="ECO:0000313" key="3">
    <source>
        <dbReference type="EMBL" id="KAB0567679.1"/>
    </source>
</evidence>
<protein>
    <submittedName>
        <fullName evidence="3">Uncharacterized protein</fullName>
    </submittedName>
</protein>
<reference evidence="3" key="1">
    <citation type="submission" date="2019-09" db="EMBL/GenBank/DDBJ databases">
        <title>Draft genome sequences of 48 bacterial type strains from the CCUG.</title>
        <authorList>
            <person name="Tunovic T."/>
            <person name="Pineiro-Iglesias B."/>
            <person name="Unosson C."/>
            <person name="Inganas E."/>
            <person name="Ohlen M."/>
            <person name="Cardew S."/>
            <person name="Jensie-Markopoulos S."/>
            <person name="Salva-Serra F."/>
            <person name="Jaen-Luchoro D."/>
            <person name="Karlsson R."/>
            <person name="Svensson-Stadler L."/>
            <person name="Chun J."/>
            <person name="Moore E."/>
        </authorList>
    </citation>
    <scope>NUCLEOTIDE SEQUENCE</scope>
    <source>
        <strain evidence="3">CCUG 50899</strain>
    </source>
</reference>
<keyword evidence="2" id="KW-0472">Membrane</keyword>
<evidence type="ECO:0000256" key="2">
    <source>
        <dbReference type="SAM" id="Phobius"/>
    </source>
</evidence>
<gene>
    <name evidence="3" type="ORF">F7Q93_19930</name>
</gene>
<comment type="caution">
    <text evidence="3">The sequence shown here is derived from an EMBL/GenBank/DDBJ whole genome shotgun (WGS) entry which is preliminary data.</text>
</comment>
<feature type="region of interest" description="Disordered" evidence="1">
    <location>
        <begin position="1"/>
        <end position="68"/>
    </location>
</feature>
<accession>A0A643EUN7</accession>
<evidence type="ECO:0000256" key="1">
    <source>
        <dbReference type="SAM" id="MobiDB-lite"/>
    </source>
</evidence>
<dbReference type="AlphaFoldDB" id="A0A643EUN7"/>
<organism evidence="3">
    <name type="scientific">Brucella pituitosa</name>
    <dbReference type="NCBI Taxonomy" id="571256"/>
    <lineage>
        <taxon>Bacteria</taxon>
        <taxon>Pseudomonadati</taxon>
        <taxon>Pseudomonadota</taxon>
        <taxon>Alphaproteobacteria</taxon>
        <taxon>Hyphomicrobiales</taxon>
        <taxon>Brucellaceae</taxon>
        <taxon>Brucella/Ochrobactrum group</taxon>
        <taxon>Brucella</taxon>
    </lineage>
</organism>
<dbReference type="EMBL" id="VZPE01000010">
    <property type="protein sequence ID" value="KAB0567679.1"/>
    <property type="molecule type" value="Genomic_DNA"/>
</dbReference>